<dbReference type="FunFam" id="3.40.720.10:FF:000017">
    <property type="entry name" value="Predicted protein"/>
    <property type="match status" value="1"/>
</dbReference>
<dbReference type="Gene3D" id="3.40.720.10">
    <property type="entry name" value="Alkaline Phosphatase, subunit A"/>
    <property type="match status" value="1"/>
</dbReference>
<reference evidence="2 3" key="1">
    <citation type="submission" date="2024-11" db="EMBL/GenBank/DDBJ databases">
        <title>Chromosome-level genome assembly of the freshwater bivalve Anodonta woodiana.</title>
        <authorList>
            <person name="Chen X."/>
        </authorList>
    </citation>
    <scope>NUCLEOTIDE SEQUENCE [LARGE SCALE GENOMIC DNA]</scope>
    <source>
        <strain evidence="2">MN2024</strain>
        <tissue evidence="2">Gills</tissue>
    </source>
</reference>
<sequence length="839" mass="97420">MLLKSSICKSQSRGSCVTWRKKKIIFLLSFLLILLFILNIKLLDNLDGPTCLLNDSQLSFGTKCYQSNSSHPLSQNFKMKRVIHDLFQTKNRIVNQIRSQELVCNRPNFDLKHDTVKYAFKKMGRLNCSSERLFYLTPVGVLKLNKTVLKNRKLKKCKYVGIERVNDDYSTYTETLTKTEEPFDLKIEHDFIRVQCFLATDEDKKDDTNSKQTDNEASHFHEIQDSRLFYKNNGKPDLHADSVPKIKDGNFKDSLNNSTNDTHIDVQFILREEIKRQKPKDRFINDEVMNQAQRLTSFGGVHVSFLNISQGENVSLLMDEKEDDEYSKEITQNDDYYRWNMDMSDTLADFDQFFVQVSPKKDVLKEATSSVIGLNVLIFGLDSMSHLAWQRKLPKTYSYLKDSLGSVILNGYNIVGDATTAALIPMLTGKTETELPDVRKKAMRSGPVDQFPLIWKDFRHRGYVTLFAEDEPSIGAFNLRLNGFANQPTDHYMRHFWQALWDSEIRHESQRYCTGPDPHHKFLLQYTQDFFIKYKNIPKFAFVFGSELTHWDNNPGEFMDEDFKKFLHRMKVSGLLGNTVLIVMADHGARYSRVRKTVQGKMEERLPFMSLLFPDWFKTKYPQQIKNLIQNSNRLATPFDIHETLLDILYLGRERSINGKNKRGISLLKEIPHNRTCASAHIDIHWCTCLQQVELQTTDTYVLQSANKLIWLINELLIPVHKFCATLNIKKIIQAYLLVPNEKVLRFIKTADEDNRVANFSRDINLDVAHFQLTVETAPNNGLYEATVQVNMTKGLYSITGDISRINMYGDQPACIQDMYPDLRKYCYCLKGQDKKEKF</sequence>
<protein>
    <submittedName>
        <fullName evidence="2">Uncharacterized protein</fullName>
    </submittedName>
</protein>
<dbReference type="Pfam" id="PF02995">
    <property type="entry name" value="DUF229"/>
    <property type="match status" value="1"/>
</dbReference>
<evidence type="ECO:0000256" key="1">
    <source>
        <dbReference type="SAM" id="Phobius"/>
    </source>
</evidence>
<dbReference type="PANTHER" id="PTHR10974">
    <property type="entry name" value="FI08016P-RELATED"/>
    <property type="match status" value="1"/>
</dbReference>
<gene>
    <name evidence="2" type="ORF">ACJMK2_018966</name>
</gene>
<name>A0ABD3UGI3_SINWO</name>
<accession>A0ABD3UGI3</accession>
<organism evidence="2 3">
    <name type="scientific">Sinanodonta woodiana</name>
    <name type="common">Chinese pond mussel</name>
    <name type="synonym">Anodonta woodiana</name>
    <dbReference type="NCBI Taxonomy" id="1069815"/>
    <lineage>
        <taxon>Eukaryota</taxon>
        <taxon>Metazoa</taxon>
        <taxon>Spiralia</taxon>
        <taxon>Lophotrochozoa</taxon>
        <taxon>Mollusca</taxon>
        <taxon>Bivalvia</taxon>
        <taxon>Autobranchia</taxon>
        <taxon>Heteroconchia</taxon>
        <taxon>Palaeoheterodonta</taxon>
        <taxon>Unionida</taxon>
        <taxon>Unionoidea</taxon>
        <taxon>Unionidae</taxon>
        <taxon>Unioninae</taxon>
        <taxon>Sinanodonta</taxon>
    </lineage>
</organism>
<comment type="caution">
    <text evidence="2">The sequence shown here is derived from an EMBL/GenBank/DDBJ whole genome shotgun (WGS) entry which is preliminary data.</text>
</comment>
<dbReference type="InterPro" id="IPR017850">
    <property type="entry name" value="Alkaline_phosphatase_core_sf"/>
</dbReference>
<proteinExistence type="predicted"/>
<dbReference type="SUPFAM" id="SSF53649">
    <property type="entry name" value="Alkaline phosphatase-like"/>
    <property type="match status" value="1"/>
</dbReference>
<evidence type="ECO:0000313" key="2">
    <source>
        <dbReference type="EMBL" id="KAL3848085.1"/>
    </source>
</evidence>
<dbReference type="PANTHER" id="PTHR10974:SF1">
    <property type="entry name" value="FI08016P-RELATED"/>
    <property type="match status" value="1"/>
</dbReference>
<dbReference type="Proteomes" id="UP001634394">
    <property type="component" value="Unassembled WGS sequence"/>
</dbReference>
<dbReference type="CDD" id="cd16021">
    <property type="entry name" value="ALP_like"/>
    <property type="match status" value="1"/>
</dbReference>
<keyword evidence="1" id="KW-1133">Transmembrane helix</keyword>
<keyword evidence="1" id="KW-0812">Transmembrane</keyword>
<feature type="transmembrane region" description="Helical" evidence="1">
    <location>
        <begin position="24"/>
        <end position="43"/>
    </location>
</feature>
<dbReference type="AlphaFoldDB" id="A0ABD3UGI3"/>
<keyword evidence="1" id="KW-0472">Membrane</keyword>
<evidence type="ECO:0000313" key="3">
    <source>
        <dbReference type="Proteomes" id="UP001634394"/>
    </source>
</evidence>
<keyword evidence="3" id="KW-1185">Reference proteome</keyword>
<dbReference type="EMBL" id="JBJQND010000016">
    <property type="protein sequence ID" value="KAL3848085.1"/>
    <property type="molecule type" value="Genomic_DNA"/>
</dbReference>
<dbReference type="InterPro" id="IPR004245">
    <property type="entry name" value="DUF229"/>
</dbReference>